<organism evidence="2">
    <name type="scientific">Arion vulgaris</name>
    <dbReference type="NCBI Taxonomy" id="1028688"/>
    <lineage>
        <taxon>Eukaryota</taxon>
        <taxon>Metazoa</taxon>
        <taxon>Spiralia</taxon>
        <taxon>Lophotrochozoa</taxon>
        <taxon>Mollusca</taxon>
        <taxon>Gastropoda</taxon>
        <taxon>Heterobranchia</taxon>
        <taxon>Euthyneura</taxon>
        <taxon>Panpulmonata</taxon>
        <taxon>Eupulmonata</taxon>
        <taxon>Stylommatophora</taxon>
        <taxon>Helicina</taxon>
        <taxon>Arionoidea</taxon>
        <taxon>Arionidae</taxon>
        <taxon>Arion</taxon>
    </lineage>
</organism>
<feature type="region of interest" description="Disordered" evidence="1">
    <location>
        <begin position="1"/>
        <end position="99"/>
    </location>
</feature>
<dbReference type="EMBL" id="HACG01002931">
    <property type="protein sequence ID" value="CEK49796.1"/>
    <property type="molecule type" value="Transcribed_RNA"/>
</dbReference>
<gene>
    <name evidence="2" type="primary">ORF8873</name>
</gene>
<reference evidence="2" key="1">
    <citation type="submission" date="2014-12" db="EMBL/GenBank/DDBJ databases">
        <title>Insight into the proteome of Arion vulgaris.</title>
        <authorList>
            <person name="Aradska J."/>
            <person name="Bulat T."/>
            <person name="Smidak R."/>
            <person name="Sarate P."/>
            <person name="Gangsoo J."/>
            <person name="Sialana F."/>
            <person name="Bilban M."/>
            <person name="Lubec G."/>
        </authorList>
    </citation>
    <scope>NUCLEOTIDE SEQUENCE</scope>
    <source>
        <tissue evidence="2">Skin</tissue>
    </source>
</reference>
<feature type="compositionally biased region" description="Basic and acidic residues" evidence="1">
    <location>
        <begin position="79"/>
        <end position="99"/>
    </location>
</feature>
<evidence type="ECO:0000256" key="1">
    <source>
        <dbReference type="SAM" id="MobiDB-lite"/>
    </source>
</evidence>
<feature type="non-terminal residue" evidence="2">
    <location>
        <position position="1"/>
    </location>
</feature>
<proteinExistence type="predicted"/>
<name>A0A0B6Y1T5_9EUPU</name>
<evidence type="ECO:0000313" key="2">
    <source>
        <dbReference type="EMBL" id="CEK49796.1"/>
    </source>
</evidence>
<accession>A0A0B6Y1T5</accession>
<feature type="compositionally biased region" description="Polar residues" evidence="1">
    <location>
        <begin position="1"/>
        <end position="32"/>
    </location>
</feature>
<dbReference type="AlphaFoldDB" id="A0A0B6Y1T5"/>
<sequence>LSSGTSYESNLSNDGNAALTTGGNRTSAQATNAFREHGNYQGGQHHGSRSSQRGLSKDGISISEDPPPSSRQPNGSRRNSKENRTSNKFERRKPDSRQK</sequence>
<protein>
    <submittedName>
        <fullName evidence="2">Uncharacterized protein</fullName>
    </submittedName>
</protein>